<evidence type="ECO:0000256" key="1">
    <source>
        <dbReference type="ARBA" id="ARBA00007787"/>
    </source>
</evidence>
<organism evidence="8 9">
    <name type="scientific">Candidatus Vallotiella hemipterorum</name>
    <dbReference type="NCBI Taxonomy" id="1177213"/>
    <lineage>
        <taxon>Bacteria</taxon>
        <taxon>Pseudomonadati</taxon>
        <taxon>Pseudomonadota</taxon>
        <taxon>Betaproteobacteria</taxon>
        <taxon>Burkholderiales</taxon>
        <taxon>Burkholderiaceae</taxon>
        <taxon>Candidatus Vallotiella</taxon>
    </lineage>
</organism>
<keyword evidence="4" id="KW-1015">Disulfide bond</keyword>
<dbReference type="GO" id="GO:0015038">
    <property type="term" value="F:glutathione disulfide oxidoreductase activity"/>
    <property type="evidence" value="ECO:0007669"/>
    <property type="project" value="UniProtKB-UniRule"/>
</dbReference>
<dbReference type="EMBL" id="OU343031">
    <property type="protein sequence ID" value="CAG7596337.1"/>
    <property type="molecule type" value="Genomic_DNA"/>
</dbReference>
<keyword evidence="3 6" id="KW-0249">Electron transport</keyword>
<dbReference type="NCBIfam" id="TIGR02181">
    <property type="entry name" value="GRX_bact"/>
    <property type="match status" value="1"/>
</dbReference>
<dbReference type="InterPro" id="IPR002109">
    <property type="entry name" value="Glutaredoxin"/>
</dbReference>
<name>A0A916NKU2_9BURK</name>
<dbReference type="KEGG" id="vtr:MYVALT_G_00970"/>
<dbReference type="PROSITE" id="PS51354">
    <property type="entry name" value="GLUTAREDOXIN_2"/>
    <property type="match status" value="1"/>
</dbReference>
<accession>A0A916NKU2</accession>
<gene>
    <name evidence="8" type="primary">grx</name>
    <name evidence="8" type="ORF">MYVALT_G_00970</name>
</gene>
<dbReference type="PANTHER" id="PTHR46679">
    <property type="match status" value="1"/>
</dbReference>
<evidence type="ECO:0000256" key="3">
    <source>
        <dbReference type="ARBA" id="ARBA00022982"/>
    </source>
</evidence>
<evidence type="ECO:0000313" key="8">
    <source>
        <dbReference type="EMBL" id="CAG7596337.1"/>
    </source>
</evidence>
<evidence type="ECO:0000313" key="9">
    <source>
        <dbReference type="Proteomes" id="UP000693996"/>
    </source>
</evidence>
<proteinExistence type="inferred from homology"/>
<evidence type="ECO:0000256" key="5">
    <source>
        <dbReference type="ARBA" id="ARBA00023284"/>
    </source>
</evidence>
<evidence type="ECO:0000256" key="4">
    <source>
        <dbReference type="ARBA" id="ARBA00023157"/>
    </source>
</evidence>
<keyword evidence="6" id="KW-0963">Cytoplasm</keyword>
<keyword evidence="5 6" id="KW-0676">Redox-active center</keyword>
<dbReference type="GO" id="GO:0015035">
    <property type="term" value="F:protein-disulfide reductase activity"/>
    <property type="evidence" value="ECO:0007669"/>
    <property type="project" value="TreeGrafter"/>
</dbReference>
<evidence type="ECO:0000259" key="7">
    <source>
        <dbReference type="Pfam" id="PF00462"/>
    </source>
</evidence>
<protein>
    <recommendedName>
        <fullName evidence="6">Glutaredoxin</fullName>
    </recommendedName>
</protein>
<evidence type="ECO:0000256" key="2">
    <source>
        <dbReference type="ARBA" id="ARBA00022448"/>
    </source>
</evidence>
<comment type="similarity">
    <text evidence="1 6">Belongs to the glutaredoxin family.</text>
</comment>
<dbReference type="Proteomes" id="UP000693996">
    <property type="component" value="Chromosome"/>
</dbReference>
<dbReference type="Pfam" id="PF00462">
    <property type="entry name" value="Glutaredoxin"/>
    <property type="match status" value="1"/>
</dbReference>
<dbReference type="InterPro" id="IPR011900">
    <property type="entry name" value="GRX_bact"/>
</dbReference>
<sequence length="91" mass="10276">MRKVVMYSTQVCPYCQMAVRLLQSYGVEHIEKVLIDLDPKSRIEMIKRTGRCTVPQIFIGQTYVGGYADLSVRARTGELRPLLEAVCTPPS</sequence>
<reference evidence="8" key="1">
    <citation type="submission" date="2021-06" db="EMBL/GenBank/DDBJ databases">
        <authorList>
            <person name="Szabo G."/>
        </authorList>
    </citation>
    <scope>NUCLEOTIDE SEQUENCE</scope>
    <source>
        <strain evidence="8">MYVALT</strain>
    </source>
</reference>
<dbReference type="AlphaFoldDB" id="A0A916NKU2"/>
<dbReference type="GO" id="GO:0045454">
    <property type="term" value="P:cell redox homeostasis"/>
    <property type="evidence" value="ECO:0007669"/>
    <property type="project" value="InterPro"/>
</dbReference>
<feature type="domain" description="Glutaredoxin" evidence="7">
    <location>
        <begin position="4"/>
        <end position="64"/>
    </location>
</feature>
<comment type="function">
    <text evidence="6">Has a glutathione-disulfide oxidoreductase activity in the presence of NADPH and glutathione reductase. Reduces low molecular weight disulfides and proteins.</text>
</comment>
<dbReference type="InterPro" id="IPR011767">
    <property type="entry name" value="GLR_AS"/>
</dbReference>
<keyword evidence="2 6" id="KW-0813">Transport</keyword>
<evidence type="ECO:0000256" key="6">
    <source>
        <dbReference type="RuleBase" id="RU364065"/>
    </source>
</evidence>
<keyword evidence="9" id="KW-1185">Reference proteome</keyword>
<dbReference type="PANTHER" id="PTHR46679:SF1">
    <property type="entry name" value="GLUTAREDOXIN-2, MITOCHONDRIAL"/>
    <property type="match status" value="1"/>
</dbReference>
<dbReference type="RefSeq" id="WP_216796375.1">
    <property type="nucleotide sequence ID" value="NZ_OU343031.1"/>
</dbReference>
<dbReference type="PROSITE" id="PS00195">
    <property type="entry name" value="GLUTAREDOXIN_1"/>
    <property type="match status" value="1"/>
</dbReference>